<proteinExistence type="predicted"/>
<evidence type="ECO:0008006" key="6">
    <source>
        <dbReference type="Google" id="ProtNLM"/>
    </source>
</evidence>
<feature type="region of interest" description="Disordered" evidence="1">
    <location>
        <begin position="345"/>
        <end position="372"/>
    </location>
</feature>
<dbReference type="EMBL" id="JAUSRB010000001">
    <property type="protein sequence ID" value="MDP9862303.1"/>
    <property type="molecule type" value="Genomic_DNA"/>
</dbReference>
<name>A0ABT9QZ95_9ACTN</name>
<evidence type="ECO:0000313" key="5">
    <source>
        <dbReference type="Proteomes" id="UP001230426"/>
    </source>
</evidence>
<dbReference type="RefSeq" id="WP_306858330.1">
    <property type="nucleotide sequence ID" value="NZ_JAUSRB010000001.1"/>
</dbReference>
<dbReference type="Pfam" id="PF01968">
    <property type="entry name" value="Hydantoinase_A"/>
    <property type="match status" value="1"/>
</dbReference>
<accession>A0ABT9QZ95</accession>
<evidence type="ECO:0000256" key="1">
    <source>
        <dbReference type="SAM" id="MobiDB-lite"/>
    </source>
</evidence>
<protein>
    <recommendedName>
        <fullName evidence="6">Hydantoinase</fullName>
    </recommendedName>
</protein>
<feature type="domain" description="Hydantoinase/oxoprolinase N-terminal" evidence="3">
    <location>
        <begin position="3"/>
        <end position="47"/>
    </location>
</feature>
<evidence type="ECO:0000259" key="3">
    <source>
        <dbReference type="Pfam" id="PF05378"/>
    </source>
</evidence>
<reference evidence="4 5" key="1">
    <citation type="submission" date="2023-07" db="EMBL/GenBank/DDBJ databases">
        <title>Sequencing the genomes of 1000 actinobacteria strains.</title>
        <authorList>
            <person name="Klenk H.-P."/>
        </authorList>
    </citation>
    <scope>NUCLEOTIDE SEQUENCE [LARGE SCALE GENOMIC DNA]</scope>
    <source>
        <strain evidence="4 5">DSM 44109</strain>
    </source>
</reference>
<evidence type="ECO:0000259" key="2">
    <source>
        <dbReference type="Pfam" id="PF01968"/>
    </source>
</evidence>
<dbReference type="PANTHER" id="PTHR11365">
    <property type="entry name" value="5-OXOPROLINASE RELATED"/>
    <property type="match status" value="1"/>
</dbReference>
<organism evidence="4 5">
    <name type="scientific">Streptosporangium brasiliense</name>
    <dbReference type="NCBI Taxonomy" id="47480"/>
    <lineage>
        <taxon>Bacteria</taxon>
        <taxon>Bacillati</taxon>
        <taxon>Actinomycetota</taxon>
        <taxon>Actinomycetes</taxon>
        <taxon>Streptosporangiales</taxon>
        <taxon>Streptosporangiaceae</taxon>
        <taxon>Streptosporangium</taxon>
    </lineage>
</organism>
<dbReference type="InterPro" id="IPR045079">
    <property type="entry name" value="Oxoprolinase-like"/>
</dbReference>
<dbReference type="Proteomes" id="UP001230426">
    <property type="component" value="Unassembled WGS sequence"/>
</dbReference>
<feature type="domain" description="Hydantoinase A/oxoprolinase" evidence="2">
    <location>
        <begin position="226"/>
        <end position="319"/>
    </location>
</feature>
<comment type="caution">
    <text evidence="4">The sequence shown here is derived from an EMBL/GenBank/DDBJ whole genome shotgun (WGS) entry which is preliminary data.</text>
</comment>
<dbReference type="InterPro" id="IPR008040">
    <property type="entry name" value="Hydant_A_N"/>
</dbReference>
<dbReference type="Pfam" id="PF05378">
    <property type="entry name" value="Hydant_A_N"/>
    <property type="match status" value="1"/>
</dbReference>
<dbReference type="InterPro" id="IPR002821">
    <property type="entry name" value="Hydantoinase_A"/>
</dbReference>
<feature type="compositionally biased region" description="Low complexity" evidence="1">
    <location>
        <begin position="345"/>
        <end position="355"/>
    </location>
</feature>
<gene>
    <name evidence="4" type="ORF">J2S55_001562</name>
</gene>
<evidence type="ECO:0000313" key="4">
    <source>
        <dbReference type="EMBL" id="MDP9862303.1"/>
    </source>
</evidence>
<keyword evidence="5" id="KW-1185">Reference proteome</keyword>
<dbReference type="InterPro" id="IPR043129">
    <property type="entry name" value="ATPase_NBD"/>
</dbReference>
<dbReference type="PANTHER" id="PTHR11365:SF10">
    <property type="entry name" value="HYDANTOINASE_OXOPROLINASE"/>
    <property type="match status" value="1"/>
</dbReference>
<sequence length="508" mass="51198">MNIGVDVGPTNTDAAALDDAGAVLATVKVGSVHGDPVAGVVAALAALGSTGRLPAAPVTRVPPAARRVPRTLTHIRSGHSGRVPLAPGGAGAVRVAVGLRGAATAVAERAGLCRVAALRIGGPSAQAVRPFFGWPADLLEAVEAGAGIVDGGGGLGPEHRTPLDREAVARFAGRVAGRAEAVAVTGVFSPIDGDQEREAAEILRAELGPVPVSLSADLGSLGLIERENATILDAALSRFAQDTAERLALALPGAAVFVTRGDGTLMSLEYLARHPGLSLGSGPASTLRGAGVLTGLRDAVVADVGAGRIRVGALAGGFPEETTRGADIGGVPVGFRIPELIRVPRAPAGDRAPGPSDRVPAAPHRGRAPDPFGEDGTLTELAEAVDRLQPGLDRLPVVMVGGGAPAVPDGALGVPDVRRPEHGRTAGAIGAATSPVGGQYERIVRLEGRAPLPEALDAVVEEARAHAVRAGADPRHVEIVETDASPLPYLPGPFLRLRARAAGPPSQL</sequence>
<dbReference type="SUPFAM" id="SSF53067">
    <property type="entry name" value="Actin-like ATPase domain"/>
    <property type="match status" value="1"/>
</dbReference>